<evidence type="ECO:0000313" key="1">
    <source>
        <dbReference type="EMBL" id="CAG8569906.1"/>
    </source>
</evidence>
<name>A0ABN7UFC7_GIGMA</name>
<sequence length="195" mass="22631">MVSQWKNSEEKFNNVISGNLHIGARRVSFYLAAEEELIKWFNELRRMGIAVTAVCIRLMRKVPKQFKLEQLKMTKTSLSVFWQLQQVETNYPMVIFKGIRISPNLPCGIIVHMHESAWMDENLILICQWILEAWDDISAEMIIKSFKKCGISNKLDGTEDNLLYDSDKENSEIDNNKDLTKIVEEDSLSANELEE</sequence>
<dbReference type="Proteomes" id="UP000789901">
    <property type="component" value="Unassembled WGS sequence"/>
</dbReference>
<reference evidence="1 2" key="1">
    <citation type="submission" date="2021-06" db="EMBL/GenBank/DDBJ databases">
        <authorList>
            <person name="Kallberg Y."/>
            <person name="Tangrot J."/>
            <person name="Rosling A."/>
        </authorList>
    </citation>
    <scope>NUCLEOTIDE SEQUENCE [LARGE SCALE GENOMIC DNA]</scope>
    <source>
        <strain evidence="1 2">120-4 pot B 10/14</strain>
    </source>
</reference>
<comment type="caution">
    <text evidence="1">The sequence shown here is derived from an EMBL/GenBank/DDBJ whole genome shotgun (WGS) entry which is preliminary data.</text>
</comment>
<dbReference type="EMBL" id="CAJVQB010002307">
    <property type="protein sequence ID" value="CAG8569906.1"/>
    <property type="molecule type" value="Genomic_DNA"/>
</dbReference>
<organism evidence="1 2">
    <name type="scientific">Gigaspora margarita</name>
    <dbReference type="NCBI Taxonomy" id="4874"/>
    <lineage>
        <taxon>Eukaryota</taxon>
        <taxon>Fungi</taxon>
        <taxon>Fungi incertae sedis</taxon>
        <taxon>Mucoromycota</taxon>
        <taxon>Glomeromycotina</taxon>
        <taxon>Glomeromycetes</taxon>
        <taxon>Diversisporales</taxon>
        <taxon>Gigasporaceae</taxon>
        <taxon>Gigaspora</taxon>
    </lineage>
</organism>
<protein>
    <submittedName>
        <fullName evidence="1">21354_t:CDS:1</fullName>
    </submittedName>
</protein>
<keyword evidence="2" id="KW-1185">Reference proteome</keyword>
<gene>
    <name evidence="1" type="ORF">GMARGA_LOCUS5433</name>
</gene>
<proteinExistence type="predicted"/>
<evidence type="ECO:0000313" key="2">
    <source>
        <dbReference type="Proteomes" id="UP000789901"/>
    </source>
</evidence>
<accession>A0ABN7UFC7</accession>